<keyword evidence="3" id="KW-1185">Reference proteome</keyword>
<reference evidence="2" key="1">
    <citation type="submission" date="2021-01" db="EMBL/GenBank/DDBJ databases">
        <title>Modified the classification status of verrucomicrobia.</title>
        <authorList>
            <person name="Feng X."/>
        </authorList>
    </citation>
    <scope>NUCLEOTIDE SEQUENCE</scope>
    <source>
        <strain evidence="2">KCTC 12986</strain>
    </source>
</reference>
<keyword evidence="1" id="KW-0812">Transmembrane</keyword>
<gene>
    <name evidence="2" type="ORF">JIN78_13335</name>
</gene>
<organism evidence="2 3">
    <name type="scientific">Roseibacillus ishigakijimensis</name>
    <dbReference type="NCBI Taxonomy" id="454146"/>
    <lineage>
        <taxon>Bacteria</taxon>
        <taxon>Pseudomonadati</taxon>
        <taxon>Verrucomicrobiota</taxon>
        <taxon>Verrucomicrobiia</taxon>
        <taxon>Verrucomicrobiales</taxon>
        <taxon>Verrucomicrobiaceae</taxon>
        <taxon>Roseibacillus</taxon>
    </lineage>
</organism>
<dbReference type="RefSeq" id="WP_200392483.1">
    <property type="nucleotide sequence ID" value="NZ_JAENIO010000039.1"/>
</dbReference>
<dbReference type="Proteomes" id="UP000604083">
    <property type="component" value="Unassembled WGS sequence"/>
</dbReference>
<sequence length="52" mass="5681">MQAKFLVPMAVSLGLGIIFATVITLFLVSAVYVVLDDGRRALRWLGRKVMGS</sequence>
<comment type="caution">
    <text evidence="2">The sequence shown here is derived from an EMBL/GenBank/DDBJ whole genome shotgun (WGS) entry which is preliminary data.</text>
</comment>
<name>A0A934RSD3_9BACT</name>
<protein>
    <submittedName>
        <fullName evidence="2">Uncharacterized protein</fullName>
    </submittedName>
</protein>
<feature type="transmembrane region" description="Helical" evidence="1">
    <location>
        <begin position="6"/>
        <end position="35"/>
    </location>
</feature>
<dbReference type="Gene3D" id="1.20.1640.10">
    <property type="entry name" value="Multidrug efflux transporter AcrB transmembrane domain"/>
    <property type="match status" value="1"/>
</dbReference>
<keyword evidence="1" id="KW-1133">Transmembrane helix</keyword>
<dbReference type="EMBL" id="JAENIO010000039">
    <property type="protein sequence ID" value="MBK1835047.1"/>
    <property type="molecule type" value="Genomic_DNA"/>
</dbReference>
<proteinExistence type="predicted"/>
<accession>A0A934RSD3</accession>
<dbReference type="SUPFAM" id="SSF82866">
    <property type="entry name" value="Multidrug efflux transporter AcrB transmembrane domain"/>
    <property type="match status" value="1"/>
</dbReference>
<evidence type="ECO:0000256" key="1">
    <source>
        <dbReference type="SAM" id="Phobius"/>
    </source>
</evidence>
<evidence type="ECO:0000313" key="3">
    <source>
        <dbReference type="Proteomes" id="UP000604083"/>
    </source>
</evidence>
<dbReference type="AlphaFoldDB" id="A0A934RSD3"/>
<evidence type="ECO:0000313" key="2">
    <source>
        <dbReference type="EMBL" id="MBK1835047.1"/>
    </source>
</evidence>
<keyword evidence="1" id="KW-0472">Membrane</keyword>